<reference evidence="12 13" key="1">
    <citation type="submission" date="2017-07" db="EMBL/GenBank/DDBJ databases">
        <title>Mechanisms for carbon and nitrogen cycling indicate functional differentiation within the Candidate Phyla Radiation.</title>
        <authorList>
            <person name="Danczak R.E."/>
            <person name="Johnston M.D."/>
            <person name="Kenah C."/>
            <person name="Slattery M."/>
            <person name="Wrighton K.C."/>
            <person name="Wilkins M.J."/>
        </authorList>
    </citation>
    <scope>NUCLEOTIDE SEQUENCE [LARGE SCALE GENOMIC DNA]</scope>
    <source>
        <strain evidence="12">Licking1014_7</strain>
    </source>
</reference>
<dbReference type="InterPro" id="IPR004107">
    <property type="entry name" value="Integrase_SAM-like_N"/>
</dbReference>
<gene>
    <name evidence="12" type="ORF">CEN89_751</name>
</gene>
<dbReference type="Gene3D" id="1.10.443.10">
    <property type="entry name" value="Intergrase catalytic core"/>
    <property type="match status" value="1"/>
</dbReference>
<dbReference type="GO" id="GO:0007059">
    <property type="term" value="P:chromosome segregation"/>
    <property type="evidence" value="ECO:0007669"/>
    <property type="project" value="UniProtKB-KW"/>
</dbReference>
<dbReference type="GO" id="GO:0015074">
    <property type="term" value="P:DNA integration"/>
    <property type="evidence" value="ECO:0007669"/>
    <property type="project" value="UniProtKB-KW"/>
</dbReference>
<evidence type="ECO:0000256" key="5">
    <source>
        <dbReference type="ARBA" id="ARBA00022908"/>
    </source>
</evidence>
<protein>
    <submittedName>
        <fullName evidence="12">Tyrosine recombinase XerC</fullName>
    </submittedName>
</protein>
<evidence type="ECO:0000259" key="10">
    <source>
        <dbReference type="PROSITE" id="PS51898"/>
    </source>
</evidence>
<evidence type="ECO:0000256" key="3">
    <source>
        <dbReference type="ARBA" id="ARBA00022618"/>
    </source>
</evidence>
<keyword evidence="7" id="KW-0233">DNA recombination</keyword>
<dbReference type="PANTHER" id="PTHR30349:SF77">
    <property type="entry name" value="TYROSINE RECOMBINASE XERC"/>
    <property type="match status" value="1"/>
</dbReference>
<organism evidence="12 13">
    <name type="scientific">Candidatus Berkelbacteria bacterium Licking1014_7</name>
    <dbReference type="NCBI Taxonomy" id="2017147"/>
    <lineage>
        <taxon>Bacteria</taxon>
        <taxon>Candidatus Berkelbacteria</taxon>
    </lineage>
</organism>
<evidence type="ECO:0000256" key="7">
    <source>
        <dbReference type="ARBA" id="ARBA00023172"/>
    </source>
</evidence>
<dbReference type="GO" id="GO:0003677">
    <property type="term" value="F:DNA binding"/>
    <property type="evidence" value="ECO:0007669"/>
    <property type="project" value="UniProtKB-UniRule"/>
</dbReference>
<evidence type="ECO:0000256" key="4">
    <source>
        <dbReference type="ARBA" id="ARBA00022829"/>
    </source>
</evidence>
<dbReference type="PROSITE" id="PS51898">
    <property type="entry name" value="TYR_RECOMBINASE"/>
    <property type="match status" value="1"/>
</dbReference>
<keyword evidence="6 9" id="KW-0238">DNA-binding</keyword>
<accession>A0A554LHI3</accession>
<evidence type="ECO:0000256" key="9">
    <source>
        <dbReference type="PROSITE-ProRule" id="PRU01248"/>
    </source>
</evidence>
<dbReference type="InterPro" id="IPR013762">
    <property type="entry name" value="Integrase-like_cat_sf"/>
</dbReference>
<dbReference type="PROSITE" id="PS51900">
    <property type="entry name" value="CB"/>
    <property type="match status" value="1"/>
</dbReference>
<evidence type="ECO:0000256" key="8">
    <source>
        <dbReference type="ARBA" id="ARBA00023306"/>
    </source>
</evidence>
<dbReference type="Pfam" id="PF00589">
    <property type="entry name" value="Phage_integrase"/>
    <property type="match status" value="1"/>
</dbReference>
<evidence type="ECO:0000313" key="12">
    <source>
        <dbReference type="EMBL" id="TSC92326.1"/>
    </source>
</evidence>
<keyword evidence="2" id="KW-0963">Cytoplasm</keyword>
<proteinExistence type="predicted"/>
<dbReference type="Pfam" id="PF02899">
    <property type="entry name" value="Phage_int_SAM_1"/>
    <property type="match status" value="1"/>
</dbReference>
<keyword evidence="3" id="KW-0132">Cell division</keyword>
<evidence type="ECO:0000313" key="13">
    <source>
        <dbReference type="Proteomes" id="UP000315689"/>
    </source>
</evidence>
<dbReference type="SUPFAM" id="SSF47823">
    <property type="entry name" value="lambda integrase-like, N-terminal domain"/>
    <property type="match status" value="1"/>
</dbReference>
<keyword evidence="4" id="KW-0159">Chromosome partition</keyword>
<dbReference type="InterPro" id="IPR011010">
    <property type="entry name" value="DNA_brk_join_enz"/>
</dbReference>
<keyword evidence="8" id="KW-0131">Cell cycle</keyword>
<feature type="domain" description="Core-binding (CB)" evidence="11">
    <location>
        <begin position="1"/>
        <end position="89"/>
    </location>
</feature>
<dbReference type="Proteomes" id="UP000315689">
    <property type="component" value="Unassembled WGS sequence"/>
</dbReference>
<dbReference type="InterPro" id="IPR044068">
    <property type="entry name" value="CB"/>
</dbReference>
<comment type="subcellular location">
    <subcellularLocation>
        <location evidence="1">Cytoplasm</location>
    </subcellularLocation>
</comment>
<dbReference type="GO" id="GO:0006310">
    <property type="term" value="P:DNA recombination"/>
    <property type="evidence" value="ECO:0007669"/>
    <property type="project" value="UniProtKB-KW"/>
</dbReference>
<keyword evidence="5" id="KW-0229">DNA integration</keyword>
<dbReference type="SUPFAM" id="SSF56349">
    <property type="entry name" value="DNA breaking-rejoining enzymes"/>
    <property type="match status" value="1"/>
</dbReference>
<evidence type="ECO:0000256" key="1">
    <source>
        <dbReference type="ARBA" id="ARBA00004496"/>
    </source>
</evidence>
<sequence>MTLSQTIKKFLEYCEIEKGHSRLTIRNYQMYLNKFSVFCQKQGINEAEKIDRELIYKFRLKLNRQTPALKMITQNYYLIALRSFLKFLQKQDFKVMSAEKIELAKTKERNINVLSPEELERLLQAPKGDNLSALRDQAILETLFSTGLRLAELTGLNQDNINLKTGEFNVRGKGGKIRLVFLSSSAKQALKNYFEKRQDDNSALFINSFGAKISSRSIERIVKKYARQAGITKKVTPHLLRHQFATDLLSSGADLRSVQTLLGHSSITTTQIYTHITNRDLHDVHTAFHGKQRRNKI</sequence>
<name>A0A554LHI3_9BACT</name>
<dbReference type="PANTHER" id="PTHR30349">
    <property type="entry name" value="PHAGE INTEGRASE-RELATED"/>
    <property type="match status" value="1"/>
</dbReference>
<dbReference type="GO" id="GO:0005737">
    <property type="term" value="C:cytoplasm"/>
    <property type="evidence" value="ECO:0007669"/>
    <property type="project" value="UniProtKB-SubCell"/>
</dbReference>
<comment type="caution">
    <text evidence="12">The sequence shown here is derived from an EMBL/GenBank/DDBJ whole genome shotgun (WGS) entry which is preliminary data.</text>
</comment>
<evidence type="ECO:0000256" key="6">
    <source>
        <dbReference type="ARBA" id="ARBA00023125"/>
    </source>
</evidence>
<dbReference type="Gene3D" id="1.10.150.130">
    <property type="match status" value="1"/>
</dbReference>
<evidence type="ECO:0000256" key="2">
    <source>
        <dbReference type="ARBA" id="ARBA00022490"/>
    </source>
</evidence>
<feature type="domain" description="Tyr recombinase" evidence="10">
    <location>
        <begin position="109"/>
        <end position="286"/>
    </location>
</feature>
<dbReference type="InterPro" id="IPR010998">
    <property type="entry name" value="Integrase_recombinase_N"/>
</dbReference>
<dbReference type="GO" id="GO:0051301">
    <property type="term" value="P:cell division"/>
    <property type="evidence" value="ECO:0007669"/>
    <property type="project" value="UniProtKB-KW"/>
</dbReference>
<dbReference type="EMBL" id="VMGK01000035">
    <property type="protein sequence ID" value="TSC92326.1"/>
    <property type="molecule type" value="Genomic_DNA"/>
</dbReference>
<dbReference type="NCBIfam" id="NF040815">
    <property type="entry name" value="recomb_XerA_Arch"/>
    <property type="match status" value="1"/>
</dbReference>
<dbReference type="InterPro" id="IPR002104">
    <property type="entry name" value="Integrase_catalytic"/>
</dbReference>
<dbReference type="CDD" id="cd00798">
    <property type="entry name" value="INT_XerDC_C"/>
    <property type="match status" value="1"/>
</dbReference>
<evidence type="ECO:0000259" key="11">
    <source>
        <dbReference type="PROSITE" id="PS51900"/>
    </source>
</evidence>
<dbReference type="InterPro" id="IPR050090">
    <property type="entry name" value="Tyrosine_recombinase_XerCD"/>
</dbReference>
<dbReference type="AlphaFoldDB" id="A0A554LHI3"/>